<dbReference type="EMBL" id="SZYD01000013">
    <property type="protein sequence ID" value="KAD4385931.1"/>
    <property type="molecule type" value="Genomic_DNA"/>
</dbReference>
<accession>A0A5N6N9D0</accession>
<keyword evidence="2" id="KW-1185">Reference proteome</keyword>
<evidence type="ECO:0000313" key="1">
    <source>
        <dbReference type="EMBL" id="KAD4385931.1"/>
    </source>
</evidence>
<proteinExistence type="predicted"/>
<gene>
    <name evidence="1" type="ORF">E3N88_26100</name>
</gene>
<comment type="caution">
    <text evidence="1">The sequence shown here is derived from an EMBL/GenBank/DDBJ whole genome shotgun (WGS) entry which is preliminary data.</text>
</comment>
<dbReference type="Proteomes" id="UP000326396">
    <property type="component" value="Linkage Group LG3"/>
</dbReference>
<organism evidence="1 2">
    <name type="scientific">Mikania micrantha</name>
    <name type="common">bitter vine</name>
    <dbReference type="NCBI Taxonomy" id="192012"/>
    <lineage>
        <taxon>Eukaryota</taxon>
        <taxon>Viridiplantae</taxon>
        <taxon>Streptophyta</taxon>
        <taxon>Embryophyta</taxon>
        <taxon>Tracheophyta</taxon>
        <taxon>Spermatophyta</taxon>
        <taxon>Magnoliopsida</taxon>
        <taxon>eudicotyledons</taxon>
        <taxon>Gunneridae</taxon>
        <taxon>Pentapetalae</taxon>
        <taxon>asterids</taxon>
        <taxon>campanulids</taxon>
        <taxon>Asterales</taxon>
        <taxon>Asteraceae</taxon>
        <taxon>Asteroideae</taxon>
        <taxon>Heliantheae alliance</taxon>
        <taxon>Eupatorieae</taxon>
        <taxon>Mikania</taxon>
    </lineage>
</organism>
<name>A0A5N6N9D0_9ASTR</name>
<sequence length="127" mass="14913">MDSWVHEERVPPPPNPGTATSSWTLPILRYPPEQAFAALVTRMNREIHNIHFIKKRLRDLFLEKTWTKLFLSSSNLFILTHPSHLMNQASHLQATPPTSFGLLRRRLHRRAFSFTSRTKLPYQRSKI</sequence>
<evidence type="ECO:0000313" key="2">
    <source>
        <dbReference type="Proteomes" id="UP000326396"/>
    </source>
</evidence>
<dbReference type="AlphaFoldDB" id="A0A5N6N9D0"/>
<protein>
    <submittedName>
        <fullName evidence="1">Uncharacterized protein</fullName>
    </submittedName>
</protein>
<reference evidence="1 2" key="1">
    <citation type="submission" date="2019-05" db="EMBL/GenBank/DDBJ databases">
        <title>Mikania micrantha, genome provides insights into the molecular mechanism of rapid growth.</title>
        <authorList>
            <person name="Liu B."/>
        </authorList>
    </citation>
    <scope>NUCLEOTIDE SEQUENCE [LARGE SCALE GENOMIC DNA]</scope>
    <source>
        <strain evidence="1">NLD-2019</strain>
        <tissue evidence="1">Leaf</tissue>
    </source>
</reference>